<gene>
    <name evidence="2" type="ORF">MNBD_GAMMA05-2695</name>
</gene>
<evidence type="ECO:0000259" key="1">
    <source>
        <dbReference type="PROSITE" id="PS50853"/>
    </source>
</evidence>
<dbReference type="Pfam" id="PF17803">
    <property type="entry name" value="Cadherin_4"/>
    <property type="match status" value="2"/>
</dbReference>
<dbReference type="EMBL" id="UOFE01000006">
    <property type="protein sequence ID" value="VAW50767.1"/>
    <property type="molecule type" value="Genomic_DNA"/>
</dbReference>
<dbReference type="NCBIfam" id="TIGR01965">
    <property type="entry name" value="VCBS_repeat"/>
    <property type="match status" value="3"/>
</dbReference>
<protein>
    <recommendedName>
        <fullName evidence="1">Fibronectin type-III domain-containing protein</fullName>
    </recommendedName>
</protein>
<dbReference type="InterPro" id="IPR036116">
    <property type="entry name" value="FN3_sf"/>
</dbReference>
<feature type="domain" description="Fibronectin type-III" evidence="1">
    <location>
        <begin position="371"/>
        <end position="469"/>
    </location>
</feature>
<name>A0A3B0WJH5_9ZZZZ</name>
<reference evidence="2" key="1">
    <citation type="submission" date="2018-06" db="EMBL/GenBank/DDBJ databases">
        <authorList>
            <person name="Zhirakovskaya E."/>
        </authorList>
    </citation>
    <scope>NUCLEOTIDE SEQUENCE</scope>
</reference>
<evidence type="ECO:0000313" key="2">
    <source>
        <dbReference type="EMBL" id="VAW50767.1"/>
    </source>
</evidence>
<dbReference type="InterPro" id="IPR013783">
    <property type="entry name" value="Ig-like_fold"/>
</dbReference>
<dbReference type="InterPro" id="IPR010221">
    <property type="entry name" value="VCBS_dom"/>
</dbReference>
<accession>A0A3B0WJH5</accession>
<dbReference type="AlphaFoldDB" id="A0A3B0WJH5"/>
<dbReference type="InterPro" id="IPR003961">
    <property type="entry name" value="FN3_dom"/>
</dbReference>
<sequence>MISSRHPSTRFTSIFVITLITAQLSACGFEDVLAAISPDVGSNKENIENLNSSAKISGIDTGSIIEDVDPDNDSLLEVSGKLDIIDDDDGESSFIAEVVAGDFGELDINTSGNWNYAANNQQQKIQSLAGNATLSDSLTINSVDGTEHTVEITIIGVTDSGSPAFISGDANGNVTEDIDPNNNNLLEVSGKLNIIDSDENEAQFIATTYNGNYGGLSLNTDGNWNYAAANNQSSIQNLDNGTSLIDSLLISSIDGTTFTIFITINGADEPNTPAIISGTDNGNVTEDIDPDNDNLLETSGSLNITDIDSGEAAFISTSYNGNYGNLTINSAGNWNYAANNNQNVIQNLNTGSSLTDNLVISSVDGTTHIISITIRGTNEVTVSSDITISWNAPSEREDNTSLSLSEIVGYKIYYGTSQGQYPNNVTVNDGSTISYIFQNFNSDTYYFVLTTLDSDGRESQFSTEIQVSI</sequence>
<proteinExistence type="predicted"/>
<dbReference type="PROSITE" id="PS50853">
    <property type="entry name" value="FN3"/>
    <property type="match status" value="1"/>
</dbReference>
<dbReference type="SUPFAM" id="SSF49265">
    <property type="entry name" value="Fibronectin type III"/>
    <property type="match status" value="1"/>
</dbReference>
<dbReference type="Gene3D" id="2.60.40.10">
    <property type="entry name" value="Immunoglobulins"/>
    <property type="match status" value="4"/>
</dbReference>
<dbReference type="InterPro" id="IPR040853">
    <property type="entry name" value="RapA2_cadherin-like"/>
</dbReference>
<dbReference type="CDD" id="cd00063">
    <property type="entry name" value="FN3"/>
    <property type="match status" value="1"/>
</dbReference>
<organism evidence="2">
    <name type="scientific">hydrothermal vent metagenome</name>
    <dbReference type="NCBI Taxonomy" id="652676"/>
    <lineage>
        <taxon>unclassified sequences</taxon>
        <taxon>metagenomes</taxon>
        <taxon>ecological metagenomes</taxon>
    </lineage>
</organism>